<evidence type="ECO:0000259" key="1">
    <source>
        <dbReference type="Pfam" id="PF01326"/>
    </source>
</evidence>
<reference evidence="2 3" key="1">
    <citation type="submission" date="2022-01" db="EMBL/GenBank/DDBJ databases">
        <title>Desulfofustis limnae sp. nov., a novel mesophilic sulfate-reducing bacterium isolated from marsh soil.</title>
        <authorList>
            <person name="Watanabe M."/>
            <person name="Takahashi A."/>
            <person name="Kojima H."/>
            <person name="Fukui M."/>
        </authorList>
    </citation>
    <scope>NUCLEOTIDE SEQUENCE [LARGE SCALE GENOMIC DNA]</scope>
    <source>
        <strain evidence="2 3">PPLL</strain>
    </source>
</reference>
<dbReference type="RefSeq" id="WP_284153524.1">
    <property type="nucleotide sequence ID" value="NZ_AP025516.1"/>
</dbReference>
<dbReference type="Pfam" id="PF01326">
    <property type="entry name" value="PPDK_N"/>
    <property type="match status" value="1"/>
</dbReference>
<accession>A0ABN6M0K5</accession>
<organism evidence="2 3">
    <name type="scientific">Desulfofustis limnaeus</name>
    <dbReference type="NCBI Taxonomy" id="2740163"/>
    <lineage>
        <taxon>Bacteria</taxon>
        <taxon>Pseudomonadati</taxon>
        <taxon>Thermodesulfobacteriota</taxon>
        <taxon>Desulfobulbia</taxon>
        <taxon>Desulfobulbales</taxon>
        <taxon>Desulfocapsaceae</taxon>
        <taxon>Desulfofustis</taxon>
    </lineage>
</organism>
<name>A0ABN6M0K5_9BACT</name>
<dbReference type="SUPFAM" id="SSF56059">
    <property type="entry name" value="Glutathione synthetase ATP-binding domain-like"/>
    <property type="match status" value="1"/>
</dbReference>
<gene>
    <name evidence="2" type="ORF">DPPLL_08020</name>
</gene>
<dbReference type="InterPro" id="IPR002192">
    <property type="entry name" value="PPDK_AMP/ATP-bd"/>
</dbReference>
<evidence type="ECO:0000313" key="3">
    <source>
        <dbReference type="Proteomes" id="UP000830055"/>
    </source>
</evidence>
<evidence type="ECO:0000313" key="2">
    <source>
        <dbReference type="EMBL" id="BDD86437.1"/>
    </source>
</evidence>
<dbReference type="EMBL" id="AP025516">
    <property type="protein sequence ID" value="BDD86437.1"/>
    <property type="molecule type" value="Genomic_DNA"/>
</dbReference>
<protein>
    <submittedName>
        <fullName evidence="2">Phosphoenolpyruvate synthase</fullName>
    </submittedName>
</protein>
<keyword evidence="3" id="KW-1185">Reference proteome</keyword>
<feature type="domain" description="Pyruvate phosphate dikinase AMP/ATP-binding" evidence="1">
    <location>
        <begin position="437"/>
        <end position="805"/>
    </location>
</feature>
<dbReference type="InterPro" id="IPR011006">
    <property type="entry name" value="CheY-like_superfamily"/>
</dbReference>
<dbReference type="SUPFAM" id="SSF52172">
    <property type="entry name" value="CheY-like"/>
    <property type="match status" value="1"/>
</dbReference>
<dbReference type="Gene3D" id="3.40.50.2300">
    <property type="match status" value="1"/>
</dbReference>
<dbReference type="InterPro" id="IPR013815">
    <property type="entry name" value="ATP_grasp_subdomain_1"/>
</dbReference>
<proteinExistence type="predicted"/>
<dbReference type="Gene3D" id="3.30.1490.20">
    <property type="entry name" value="ATP-grasp fold, A domain"/>
    <property type="match status" value="1"/>
</dbReference>
<sequence length="989" mass="112020">MTVHPTILPTAFDPHFKVFHELMPFKVQEILLVSSLYDAYIMEEDGSITTRLIHEYHGLNLSKAPKVTRVSTGEEALEVLARKRYDLVITMPYLGGMNAYELGRKIKENRPRLPVILMAHNLRSVYPLPIDYPSRCIDNIFLWCCEDDLLMAIIKNVEDHANVDNDTARAMVRVIIYVEDSPDFRSLFLPALYREVVRQTQAVLDESINERHRLLRMRARPKILLAHTYEDARRLYETYKPYVFAVISDARFPRGGKIDPRAGERFLSDIRAEVSDLPLLMISSEEQNRIRAEAIPAVFIAKQSTEIRNDLHEFCLTYLGFGDFVFRTPDGKPVATASNIMEFERAVGVVPADSLRYHALRNHFSNWMMARSEVGLARQVHRDFIGDLNNAEDVRREIITKVRALRKLRQQGVITGYDAEYYDPEINEFVKIGEGPIGGKARGLAFMWACLQRPGAKQSVLNEFPVVIPKTVVVSAQGFDDFLTQNQFSQWDAIPDEHIADLFIDGRLPSWLRQELEALLRKCHFPLSVRSSSLLEDGQFRPYAGLYSTYFLANNHPDFDTRFAHLESAIKMVYASTWFESPQAFSRGIGSGSREDSMAIIIQELVGADYGGRWYPSISGVAQSHNYYPVQGMLASEGIAHIAVGIGKTVVEGERNLRFSPAHPQKLIQFSTVEDMLANCQRQLYALDLTTGCVNRYNANLERYHIQDVADDPPVRMTASAYIPEEQRIRDADMPGIKVITFAQILKYSDYPLGDILRELLTIGRTGMGSEVEIEFAVQLAPRLADSTFYLLQIRPMVTGGEREDVFIESAEVPTALVYSRQSLGHGRITTVRDIIYVKPDTFEAAATREMAREIGVLNRKLAGEGRHFLLIGPGRWGSNDHWLGIPVQWSDISNAQIIVEVRNQLLRADPSQGSHFFQNLTSLGIPYLTVDEENGGTDTSDRDRIDWQILQGLPVESDGRWVRHVRSEKALLAKCDGRSSIGLISLTN</sequence>
<dbReference type="Proteomes" id="UP000830055">
    <property type="component" value="Chromosome"/>
</dbReference>